<dbReference type="InterPro" id="IPR002905">
    <property type="entry name" value="Trm1"/>
</dbReference>
<evidence type="ECO:0000256" key="5">
    <source>
        <dbReference type="ARBA" id="ARBA00022694"/>
    </source>
</evidence>
<keyword evidence="4 8" id="KW-0949">S-adenosyl-L-methionine</keyword>
<dbReference type="GO" id="GO:0160104">
    <property type="term" value="F:tRNA (guanine(26)-N2)-dimethyltransferase activity"/>
    <property type="evidence" value="ECO:0007669"/>
    <property type="project" value="UniProtKB-EC"/>
</dbReference>
<proteinExistence type="inferred from homology"/>
<evidence type="ECO:0000256" key="8">
    <source>
        <dbReference type="PROSITE-ProRule" id="PRU00958"/>
    </source>
</evidence>
<dbReference type="EMBL" id="DSDY01000193">
    <property type="protein sequence ID" value="HDS11245.1"/>
    <property type="molecule type" value="Genomic_DNA"/>
</dbReference>
<dbReference type="PANTHER" id="PTHR10631">
    <property type="entry name" value="N 2 ,N 2 -DIMETHYLGUANOSINE TRNA METHYLTRANSFERASE"/>
    <property type="match status" value="1"/>
</dbReference>
<gene>
    <name evidence="9" type="ORF">ENO04_06535</name>
</gene>
<keyword evidence="6 8" id="KW-0694">RNA-binding</keyword>
<dbReference type="Gene3D" id="3.40.50.150">
    <property type="entry name" value="Vaccinia Virus protein VP39"/>
    <property type="match status" value="1"/>
</dbReference>
<reference evidence="9" key="1">
    <citation type="journal article" date="2020" name="mSystems">
        <title>Genome- and Community-Level Interaction Insights into Carbon Utilization and Element Cycling Functions of Hydrothermarchaeota in Hydrothermal Sediment.</title>
        <authorList>
            <person name="Zhou Z."/>
            <person name="Liu Y."/>
            <person name="Xu W."/>
            <person name="Pan J."/>
            <person name="Luo Z.H."/>
            <person name="Li M."/>
        </authorList>
    </citation>
    <scope>NUCLEOTIDE SEQUENCE [LARGE SCALE GENOMIC DNA]</scope>
    <source>
        <strain evidence="9">SpSt-123</strain>
    </source>
</reference>
<evidence type="ECO:0000256" key="6">
    <source>
        <dbReference type="ARBA" id="ARBA00022884"/>
    </source>
</evidence>
<dbReference type="Pfam" id="PF02005">
    <property type="entry name" value="TRM"/>
    <property type="match status" value="1"/>
</dbReference>
<dbReference type="GO" id="GO:0002940">
    <property type="term" value="P:tRNA N2-guanine methylation"/>
    <property type="evidence" value="ECO:0007669"/>
    <property type="project" value="TreeGrafter"/>
</dbReference>
<keyword evidence="1 8" id="KW-0820">tRNA-binding</keyword>
<dbReference type="InterPro" id="IPR029063">
    <property type="entry name" value="SAM-dependent_MTases_sf"/>
</dbReference>
<feature type="non-terminal residue" evidence="9">
    <location>
        <position position="1"/>
    </location>
</feature>
<evidence type="ECO:0000256" key="3">
    <source>
        <dbReference type="ARBA" id="ARBA00022679"/>
    </source>
</evidence>
<accession>A0A7C1I505</accession>
<comment type="similarity">
    <text evidence="8">Belongs to the class I-like SAM-binding methyltransferase superfamily. Trm1 family.</text>
</comment>
<evidence type="ECO:0000256" key="4">
    <source>
        <dbReference type="ARBA" id="ARBA00022691"/>
    </source>
</evidence>
<evidence type="ECO:0000256" key="2">
    <source>
        <dbReference type="ARBA" id="ARBA00022603"/>
    </source>
</evidence>
<keyword evidence="2 8" id="KW-0489">Methyltransferase</keyword>
<dbReference type="GO" id="GO:0000049">
    <property type="term" value="F:tRNA binding"/>
    <property type="evidence" value="ECO:0007669"/>
    <property type="project" value="UniProtKB-UniRule"/>
</dbReference>
<dbReference type="PROSITE" id="PS51626">
    <property type="entry name" value="SAM_MT_TRM1"/>
    <property type="match status" value="1"/>
</dbReference>
<keyword evidence="5 8" id="KW-0819">tRNA processing</keyword>
<evidence type="ECO:0000313" key="9">
    <source>
        <dbReference type="EMBL" id="HDS11245.1"/>
    </source>
</evidence>
<dbReference type="EC" id="2.1.1.216" evidence="7"/>
<protein>
    <recommendedName>
        <fullName evidence="7">tRNA (guanine(26)-N(2))-dimethyltransferase</fullName>
        <ecNumber evidence="7">2.1.1.216</ecNumber>
    </recommendedName>
</protein>
<evidence type="ECO:0000256" key="7">
    <source>
        <dbReference type="ARBA" id="ARBA00039099"/>
    </source>
</evidence>
<dbReference type="PANTHER" id="PTHR10631:SF3">
    <property type="entry name" value="TRNA (GUANINE(26)-N(2))-DIMETHYLTRANSFERASE"/>
    <property type="match status" value="1"/>
</dbReference>
<keyword evidence="3 8" id="KW-0808">Transferase</keyword>
<evidence type="ECO:0000256" key="1">
    <source>
        <dbReference type="ARBA" id="ARBA00022555"/>
    </source>
</evidence>
<dbReference type="Gene3D" id="3.30.56.70">
    <property type="entry name" value="N2,N2-dimethylguanosine tRNA methyltransferase, C-terminal domain"/>
    <property type="match status" value="1"/>
</dbReference>
<dbReference type="InterPro" id="IPR042296">
    <property type="entry name" value="tRNA_met_Trm1_C"/>
</dbReference>
<dbReference type="FunFam" id="3.30.56.70:FF:000001">
    <property type="entry name" value="tRNA (guanine(26)-N(2))-dimethyltransferase"/>
    <property type="match status" value="1"/>
</dbReference>
<name>A0A7C1I505_9CREN</name>
<dbReference type="AlphaFoldDB" id="A0A7C1I505"/>
<organism evidence="9">
    <name type="scientific">Fervidicoccus fontis</name>
    <dbReference type="NCBI Taxonomy" id="683846"/>
    <lineage>
        <taxon>Archaea</taxon>
        <taxon>Thermoproteota</taxon>
        <taxon>Thermoprotei</taxon>
        <taxon>Fervidicoccales</taxon>
        <taxon>Fervidicoccaceae</taxon>
        <taxon>Fervidicoccus</taxon>
    </lineage>
</organism>
<sequence length="225" mass="25539">VTATDVGTLEGKYPYKAFSRYGVLVTKNSFSKEVAARALLYTLFRFSAFQDRVIEPILTFYDKHYVKIVVKVEKASSTKIRELERNVGYIVVDNNGLPIHTISVNELIDTHEDNKVIGPLWLGPICNQSYLEKIIELSLNKHVDLSKEALSKLRTVLEECRINTPYYFNLPLIAKILKANIPKINYVLETLRNKGFLASRTHFDLLSIKTNAPLEEVSSLLSFGS</sequence>
<dbReference type="SUPFAM" id="SSF53335">
    <property type="entry name" value="S-adenosyl-L-methionine-dependent methyltransferases"/>
    <property type="match status" value="1"/>
</dbReference>
<comment type="caution">
    <text evidence="9">The sequence shown here is derived from an EMBL/GenBank/DDBJ whole genome shotgun (WGS) entry which is preliminary data.</text>
</comment>